<dbReference type="SUPFAM" id="SSF51556">
    <property type="entry name" value="Metallo-dependent hydrolases"/>
    <property type="match status" value="1"/>
</dbReference>
<dbReference type="InterPro" id="IPR032466">
    <property type="entry name" value="Metal_Hydrolase"/>
</dbReference>
<comment type="cofactor">
    <cofactor evidence="2">
        <name>Zn(2+)</name>
        <dbReference type="ChEBI" id="CHEBI:29105"/>
    </cofactor>
    <text evidence="2">Binds 2 Zn(2+) ions per subunit.</text>
</comment>
<feature type="binding site" evidence="2">
    <location>
        <position position="309"/>
    </location>
    <ligand>
        <name>substrate</name>
    </ligand>
</feature>
<comment type="caution">
    <text evidence="2">Lacks conserved residue(s) required for the propagation of feature annotation.</text>
</comment>
<keyword evidence="1 2" id="KW-0665">Pyrimidine biosynthesis</keyword>
<keyword evidence="2 4" id="KW-0378">Hydrolase</keyword>
<keyword evidence="2" id="KW-0862">Zinc</keyword>
<dbReference type="Gene3D" id="3.20.20.140">
    <property type="entry name" value="Metal-dependent hydrolases"/>
    <property type="match status" value="1"/>
</dbReference>
<dbReference type="PANTHER" id="PTHR43668:SF2">
    <property type="entry name" value="ALLANTOINASE"/>
    <property type="match status" value="1"/>
</dbReference>
<dbReference type="InterPro" id="IPR004722">
    <property type="entry name" value="DHOase"/>
</dbReference>
<evidence type="ECO:0000313" key="5">
    <source>
        <dbReference type="Proteomes" id="UP000215383"/>
    </source>
</evidence>
<sequence length="430" mass="46363">MKLLIKGGRVINPGKNFDAVSDVLIEDGKIAAIGENLADSEAKVIDATGKVVSPGFIDMHTHLREPGQEAKEDFASGSRAAAAGGFTTVATMPNTTPVVDNAILVNGLKQRAKDEGVVHIEIIGALTKGQEGKELAEVGDMTQAGAVAFSDDGHFDNNCKLMLNAMDYLRTFHKAIMSHAEETSLVAEGVMNEGHRSAMLGMKGRPTVAEDIAVMREILLAEYADAWVHISHISSKNAVDMVRQAKKRGVKVTAEATPHHLTMTDEMVNPIDSSTKVNPPLRSQADIEAVLAGVNDGTIDIIATDHSPHAQEEKDREYKFAPSGFPGLETALGVLLTDLYHKGLITLDTLVSRMSYMPGKLFFDGKRGILEEGAMADITIFDPEKEWTVDKDKFYTKGSHSPFVGRTLKGKAVMTIVEGKIVMNDGEVLA</sequence>
<dbReference type="UniPathway" id="UPA00070">
    <property type="reaction ID" value="UER00117"/>
</dbReference>
<feature type="binding site" evidence="2">
    <location>
        <position position="278"/>
    </location>
    <ligand>
        <name>substrate</name>
    </ligand>
</feature>
<keyword evidence="2" id="KW-0479">Metal-binding</keyword>
<evidence type="ECO:0000259" key="3">
    <source>
        <dbReference type="Pfam" id="PF12890"/>
    </source>
</evidence>
<feature type="binding site" evidence="2">
    <location>
        <position position="152"/>
    </location>
    <ligand>
        <name>Zn(2+)</name>
        <dbReference type="ChEBI" id="CHEBI:29105"/>
        <label>2</label>
    </ligand>
</feature>
<evidence type="ECO:0000256" key="1">
    <source>
        <dbReference type="ARBA" id="ARBA00022975"/>
    </source>
</evidence>
<dbReference type="GO" id="GO:0006145">
    <property type="term" value="P:purine nucleobase catabolic process"/>
    <property type="evidence" value="ECO:0007669"/>
    <property type="project" value="TreeGrafter"/>
</dbReference>
<dbReference type="GO" id="GO:0004038">
    <property type="term" value="F:allantoinase activity"/>
    <property type="evidence" value="ECO:0007669"/>
    <property type="project" value="TreeGrafter"/>
</dbReference>
<feature type="binding site" evidence="2">
    <location>
        <position position="152"/>
    </location>
    <ligand>
        <name>Zn(2+)</name>
        <dbReference type="ChEBI" id="CHEBI:29105"/>
        <label>1</label>
    </ligand>
</feature>
<comment type="catalytic activity">
    <reaction evidence="2">
        <text>(S)-dihydroorotate + H2O = N-carbamoyl-L-aspartate + H(+)</text>
        <dbReference type="Rhea" id="RHEA:24296"/>
        <dbReference type="ChEBI" id="CHEBI:15377"/>
        <dbReference type="ChEBI" id="CHEBI:15378"/>
        <dbReference type="ChEBI" id="CHEBI:30864"/>
        <dbReference type="ChEBI" id="CHEBI:32814"/>
        <dbReference type="EC" id="3.5.2.3"/>
    </reaction>
</comment>
<dbReference type="InterPro" id="IPR050138">
    <property type="entry name" value="DHOase/Allantoinase_Hydrolase"/>
</dbReference>
<comment type="function">
    <text evidence="2">Catalyzes the reversible cyclization of carbamoyl aspartate to dihydroorotate.</text>
</comment>
<dbReference type="EMBL" id="LT906446">
    <property type="protein sequence ID" value="SNU94963.1"/>
    <property type="molecule type" value="Genomic_DNA"/>
</dbReference>
<proteinExistence type="inferred from homology"/>
<protein>
    <recommendedName>
        <fullName evidence="2">Dihydroorotase</fullName>
        <shortName evidence="2">DHOase</shortName>
        <ecNumber evidence="2">3.5.2.3</ecNumber>
    </recommendedName>
</protein>
<dbReference type="RefSeq" id="WP_027890567.1">
    <property type="nucleotide sequence ID" value="NZ_LT906446.1"/>
</dbReference>
<dbReference type="Proteomes" id="UP000215383">
    <property type="component" value="Chromosome 1"/>
</dbReference>
<dbReference type="HAMAP" id="MF_00220_B">
    <property type="entry name" value="PyrC_classI_B"/>
    <property type="match status" value="1"/>
</dbReference>
<dbReference type="GO" id="GO:0004151">
    <property type="term" value="F:dihydroorotase activity"/>
    <property type="evidence" value="ECO:0007669"/>
    <property type="project" value="UniProtKB-UniRule"/>
</dbReference>
<dbReference type="Pfam" id="PF12890">
    <property type="entry name" value="DHOase"/>
    <property type="match status" value="1"/>
</dbReference>
<dbReference type="GeneID" id="78506311"/>
<feature type="binding site" evidence="2">
    <location>
        <begin position="62"/>
        <end position="64"/>
    </location>
    <ligand>
        <name>substrate</name>
    </ligand>
</feature>
<evidence type="ECO:0000256" key="2">
    <source>
        <dbReference type="HAMAP-Rule" id="MF_00220"/>
    </source>
</evidence>
<dbReference type="SUPFAM" id="SSF51338">
    <property type="entry name" value="Composite domain of metallo-dependent hydrolases"/>
    <property type="match status" value="1"/>
</dbReference>
<name>A0A239TDM4_9FIRM</name>
<dbReference type="EC" id="3.5.2.3" evidence="2"/>
<feature type="binding site" evidence="2">
    <location>
        <position position="94"/>
    </location>
    <ligand>
        <name>substrate</name>
    </ligand>
</feature>
<dbReference type="PANTHER" id="PTHR43668">
    <property type="entry name" value="ALLANTOINASE"/>
    <property type="match status" value="1"/>
</dbReference>
<feature type="domain" description="Dihydroorotase catalytic" evidence="3">
    <location>
        <begin position="49"/>
        <end position="237"/>
    </location>
</feature>
<comment type="similarity">
    <text evidence="2">Belongs to the metallo-dependent hydrolases superfamily. DHOase family. Class I DHOase subfamily.</text>
</comment>
<feature type="binding site" evidence="2">
    <location>
        <position position="305"/>
    </location>
    <ligand>
        <name>Zn(2+)</name>
        <dbReference type="ChEBI" id="CHEBI:29105"/>
        <label>1</label>
    </ligand>
</feature>
<dbReference type="InterPro" id="IPR011059">
    <property type="entry name" value="Metal-dep_hydrolase_composite"/>
</dbReference>
<organism evidence="4 5">
    <name type="scientific">Megamonas hypermegale</name>
    <dbReference type="NCBI Taxonomy" id="158847"/>
    <lineage>
        <taxon>Bacteria</taxon>
        <taxon>Bacillati</taxon>
        <taxon>Bacillota</taxon>
        <taxon>Negativicutes</taxon>
        <taxon>Selenomonadales</taxon>
        <taxon>Selenomonadaceae</taxon>
        <taxon>Megamonas</taxon>
    </lineage>
</organism>
<feature type="binding site" evidence="2">
    <location>
        <position position="179"/>
    </location>
    <ligand>
        <name>Zn(2+)</name>
        <dbReference type="ChEBI" id="CHEBI:29105"/>
        <label>2</label>
    </ligand>
</feature>
<dbReference type="GO" id="GO:0005737">
    <property type="term" value="C:cytoplasm"/>
    <property type="evidence" value="ECO:0007669"/>
    <property type="project" value="TreeGrafter"/>
</dbReference>
<feature type="binding site" evidence="2">
    <location>
        <position position="232"/>
    </location>
    <ligand>
        <name>Zn(2+)</name>
        <dbReference type="ChEBI" id="CHEBI:29105"/>
        <label>2</label>
    </ligand>
</feature>
<dbReference type="GO" id="GO:0044205">
    <property type="term" value="P:'de novo' UMP biosynthetic process"/>
    <property type="evidence" value="ECO:0007669"/>
    <property type="project" value="UniProtKB-UniRule"/>
</dbReference>
<accession>A0A239TDM4</accession>
<feature type="binding site" evidence="2">
    <location>
        <position position="60"/>
    </location>
    <ligand>
        <name>Zn(2+)</name>
        <dbReference type="ChEBI" id="CHEBI:29105"/>
        <label>1</label>
    </ligand>
</feature>
<reference evidence="4 5" key="1">
    <citation type="submission" date="2017-06" db="EMBL/GenBank/DDBJ databases">
        <authorList>
            <consortium name="Pathogen Informatics"/>
        </authorList>
    </citation>
    <scope>NUCLEOTIDE SEQUENCE [LARGE SCALE GENOMIC DNA]</scope>
    <source>
        <strain evidence="4 5">NCTC10570</strain>
    </source>
</reference>
<dbReference type="eggNOG" id="COG0044">
    <property type="taxonomic scope" value="Bacteria"/>
</dbReference>
<dbReference type="CDD" id="cd01317">
    <property type="entry name" value="DHOase_IIa"/>
    <property type="match status" value="1"/>
</dbReference>
<dbReference type="InterPro" id="IPR024403">
    <property type="entry name" value="DHOase_cat"/>
</dbReference>
<gene>
    <name evidence="2 4" type="primary">pyrC</name>
    <name evidence="4" type="ORF">SAMEA4364220_00273</name>
</gene>
<dbReference type="AlphaFoldDB" id="A0A239TDM4"/>
<evidence type="ECO:0000313" key="4">
    <source>
        <dbReference type="EMBL" id="SNU94963.1"/>
    </source>
</evidence>
<comment type="pathway">
    <text evidence="2">Pyrimidine metabolism; UMP biosynthesis via de novo pathway; (S)-dihydroorotate from bicarbonate: step 3/3.</text>
</comment>
<dbReference type="NCBIfam" id="TIGR00857">
    <property type="entry name" value="pyrC_multi"/>
    <property type="match status" value="1"/>
</dbReference>
<dbReference type="GO" id="GO:0008270">
    <property type="term" value="F:zinc ion binding"/>
    <property type="evidence" value="ECO:0007669"/>
    <property type="project" value="UniProtKB-UniRule"/>
</dbReference>
<feature type="active site" evidence="2">
    <location>
        <position position="305"/>
    </location>
</feature>
<keyword evidence="5" id="KW-1185">Reference proteome</keyword>
<feature type="binding site" evidence="2">
    <location>
        <position position="62"/>
    </location>
    <ligand>
        <name>Zn(2+)</name>
        <dbReference type="ChEBI" id="CHEBI:29105"/>
        <label>1</label>
    </ligand>
</feature>